<reference evidence="1 2" key="1">
    <citation type="journal article" date="2015" name="PeerJ">
        <title>First genomic representation of candidate bacterial phylum KSB3 points to enhanced environmental sensing as a trigger of wastewater bulking.</title>
        <authorList>
            <person name="Sekiguchi Y."/>
            <person name="Ohashi A."/>
            <person name="Parks D.H."/>
            <person name="Yamauchi T."/>
            <person name="Tyson G.W."/>
            <person name="Hugenholtz P."/>
        </authorList>
    </citation>
    <scope>NUCLEOTIDE SEQUENCE [LARGE SCALE GENOMIC DNA]</scope>
</reference>
<gene>
    <name evidence="1" type="ORF">U14_03352</name>
</gene>
<organism evidence="1 2">
    <name type="scientific">Candidatus Moduliflexus flocculans</name>
    <dbReference type="NCBI Taxonomy" id="1499966"/>
    <lineage>
        <taxon>Bacteria</taxon>
        <taxon>Candidatus Moduliflexota</taxon>
        <taxon>Candidatus Moduliflexia</taxon>
        <taxon>Candidatus Moduliflexales</taxon>
        <taxon>Candidatus Moduliflexaceae</taxon>
    </lineage>
</organism>
<protein>
    <submittedName>
        <fullName evidence="1">Uncharacterized protein</fullName>
    </submittedName>
</protein>
<keyword evidence="2" id="KW-1185">Reference proteome</keyword>
<evidence type="ECO:0000313" key="1">
    <source>
        <dbReference type="EMBL" id="GAK52103.1"/>
    </source>
</evidence>
<sequence>MSRQCLDYETVYPDVVMGFAELREEDQGCLKNGHRFYFWNTCEYKESLTNQDLRKNDELPDLLGWSWFDFAHHDLPDRLSS</sequence>
<evidence type="ECO:0000313" key="2">
    <source>
        <dbReference type="Proteomes" id="UP000030700"/>
    </source>
</evidence>
<dbReference type="HOGENOM" id="CLU_2566867_0_0_0"/>
<dbReference type="AlphaFoldDB" id="A0A081BNY7"/>
<proteinExistence type="predicted"/>
<dbReference type="Proteomes" id="UP000030700">
    <property type="component" value="Unassembled WGS sequence"/>
</dbReference>
<name>A0A081BNY7_9BACT</name>
<dbReference type="STRING" id="1499966.U14_03352"/>
<accession>A0A081BNY7</accession>
<dbReference type="EMBL" id="DF820458">
    <property type="protein sequence ID" value="GAK52103.1"/>
    <property type="molecule type" value="Genomic_DNA"/>
</dbReference>